<evidence type="ECO:0000256" key="3">
    <source>
        <dbReference type="ARBA" id="ARBA00022737"/>
    </source>
</evidence>
<dbReference type="InterPro" id="IPR005821">
    <property type="entry name" value="Ion_trans_dom"/>
</dbReference>
<evidence type="ECO:0000259" key="9">
    <source>
        <dbReference type="Pfam" id="PF00520"/>
    </source>
</evidence>
<dbReference type="PANTHER" id="PTHR10037:SF230">
    <property type="entry name" value="CA[2+]-CHANNEL PROTEIN ALPHA[[1]] SUBUNIT T, ISOFORM F"/>
    <property type="match status" value="1"/>
</dbReference>
<feature type="domain" description="Ion transport" evidence="9">
    <location>
        <begin position="664"/>
        <end position="893"/>
    </location>
</feature>
<feature type="transmembrane region" description="Helical" evidence="8">
    <location>
        <begin position="1319"/>
        <end position="1343"/>
    </location>
</feature>
<feature type="transmembrane region" description="Helical" evidence="8">
    <location>
        <begin position="1482"/>
        <end position="1505"/>
    </location>
</feature>
<evidence type="ECO:0000256" key="7">
    <source>
        <dbReference type="SAM" id="MobiDB-lite"/>
    </source>
</evidence>
<feature type="region of interest" description="Disordered" evidence="7">
    <location>
        <begin position="1916"/>
        <end position="1969"/>
    </location>
</feature>
<evidence type="ECO:0000256" key="8">
    <source>
        <dbReference type="SAM" id="Phobius"/>
    </source>
</evidence>
<feature type="region of interest" description="Disordered" evidence="7">
    <location>
        <begin position="1844"/>
        <end position="1896"/>
    </location>
</feature>
<dbReference type="Proteomes" id="UP001158576">
    <property type="component" value="Chromosome XSR"/>
</dbReference>
<organism evidence="10 11">
    <name type="scientific">Oikopleura dioica</name>
    <name type="common">Tunicate</name>
    <dbReference type="NCBI Taxonomy" id="34765"/>
    <lineage>
        <taxon>Eukaryota</taxon>
        <taxon>Metazoa</taxon>
        <taxon>Chordata</taxon>
        <taxon>Tunicata</taxon>
        <taxon>Appendicularia</taxon>
        <taxon>Copelata</taxon>
        <taxon>Oikopleuridae</taxon>
        <taxon>Oikopleura</taxon>
    </lineage>
</organism>
<dbReference type="InterPro" id="IPR043203">
    <property type="entry name" value="VGCC_Ca_Na"/>
</dbReference>
<feature type="compositionally biased region" description="Low complexity" evidence="7">
    <location>
        <begin position="21"/>
        <end position="30"/>
    </location>
</feature>
<dbReference type="PANTHER" id="PTHR10037">
    <property type="entry name" value="VOLTAGE-GATED CATION CHANNEL CALCIUM AND SODIUM"/>
    <property type="match status" value="1"/>
</dbReference>
<feature type="transmembrane region" description="Helical" evidence="8">
    <location>
        <begin position="864"/>
        <end position="887"/>
    </location>
</feature>
<feature type="domain" description="Ion transport" evidence="9">
    <location>
        <begin position="1444"/>
        <end position="1709"/>
    </location>
</feature>
<feature type="transmembrane region" description="Helical" evidence="8">
    <location>
        <begin position="299"/>
        <end position="318"/>
    </location>
</feature>
<keyword evidence="11" id="KW-1185">Reference proteome</keyword>
<proteinExistence type="predicted"/>
<feature type="compositionally biased region" description="Basic and acidic residues" evidence="7">
    <location>
        <begin position="10"/>
        <end position="19"/>
    </location>
</feature>
<keyword evidence="4 8" id="KW-1133">Transmembrane helix</keyword>
<feature type="domain" description="Ion transport" evidence="9">
    <location>
        <begin position="162"/>
        <end position="502"/>
    </location>
</feature>
<dbReference type="Pfam" id="PF00520">
    <property type="entry name" value="Ion_trans"/>
    <property type="match status" value="4"/>
</dbReference>
<sequence>MTTSDEDEELPRRGSDVHLTRSGSVSCRRPSRPRLSLYNVQYNARTGRQSIPTPSAHIGVGDIRENAMGFMESLFYGQYVPQSRRESKATLQQRVSRTSHSIDTENLVNTICQEETFETAAESDHIAEGDGDVLYPALYPVVLFCLDQRSTPRYWCLRSIANPWFERISILVILINCISLGLYDPCQNKAGADCHSTKCRILEVLDDVVFAYFAVEMVIKMMAMGVWGKLGYLGDSWNRLDCFIVIAGALEYCLHLDNMNLTAIRTIRVLRPLRAINRVPSMRILVMLLLDTLPMLGNVLMLCTFVFFIFGVVAVQLWKGVLRQRCYLDLPENLAGNETQLKLDTYYGQYDEEAVICTTDGSQGLFRCAAGFLETYRDSSGEKCTGGAELWDGVSGLDQKYNVNGTNQCINWYRYYTGCNSGPENPFKGAISFDNIGYAWIAIFQVISLEGWVDIMYYVMDSHSFFSFIYFILLIVIGSFFMINLCLVVIATQFSETKQREQRLMEEARLKFMSNDSTLHSYQPPGSMYTELLRAVGSLLRRVKRKITRLQLMNSPHESKDSSIHEAPMSSCRSQRVTTTFVTSDMDCSCSDYDPEDKGAFEIDAEEVVDFRKSNQNRPCSKTTSAPKRERCNWLSNTFGTCWMVVKTEIDANCKIFKRIVDSKYFGHGIMIAILINTSSMGIEHHNQNEKLTEALEVSNVIFTTIFTLEMVMKILADGLFGYLQNFYNVFDASIVFVSIWEIVDDTDAGGLSVLRTFRLLRVLKLVRFLPALRRQLIVLMRTMDNVATFMMLLFLFIFIFSILGMHLFGCKFCWINKHSETECDRANFDSLLWAIVTVFQILTQEDWNLVLYNGMASSGPLASLYFIALMTIGNYVLFNLLVAILVEGFQAEGDEFEDEEDVSEQLVKRRETIASRIADTLPVITQTDATPVNSRNPSRAASLRQTATANHSIEVTEHFINPTGADGTYSNGDGNSNKADLLIVSNQNDPVSAQPSPIRNLLSPQPSLNPSRSSVSITTSHSDISRSRPLPSEDQTTLMMCTHCFCGRPPAWVYNRQRYSLFLFSPRNSFRKTCRKLTASKWFDYSILIFIFANCITIAMERPTLADDSPERALLNVSNHLFTLVFFIEMNIKVLALGFYCGSDAYLRSGWNVLDFLLVVCSIVDTFFVILSDSSPKILGILRVFRLLRTLRPLRVISRAPGLKLVVQTLISSLKQIGNIVLICCAFFVIFGILGVQLFKGKFYYCDSDDLRDIKTKEDCIKMGYRWLNQRYNFDNLGQALMSLFVLSSKDGWVQIMYNGIDAYEVDKQPVRNHNPWMLLYFISFLLIVAFFVLNMFVGVVVENFHRCRQEHEAEMQRKKMERRLKKERRRNRELRRAQRRQARIEAGLQKQHSEKKAPKKLGRFGRKKVTEDVKSKFATAEHTPQLNNYSPGRQKLHDIVTHRYFELIVASIIGLNILAMSLEHWSQPKIIDDILMYSNWFFTLVFVIEMSLKIFALGFGGYLADKWNQLDMVIVFLSVIGIVLEVLNEGHKLGVVTIPINISIIRVMRVLRIARVLKLLKTAKGVRRLLETVAHALPQVGNLGLLFLLLFFIFAALGVELFGTIVCDEDNPCEGLGRHASFANFGIAWLTLFRVSTGDNWNGIMKDALRDPSLGECNDDTVCTENCCVSGYIAPIYFVIFVMMAQFVLVNVVVAVLMKHLEESNSSAGDIEDPDAPAKRVGENDVRDVAQSSNAANSSKSEKRSSSPGGGASSIPQITVEEVDETSRFTEPTEETTLMSQSESSKVTSSRSQGHLYEICKPEAAHMMPDTPPKKLEVVIKNRKERLVSQRAFDEISHVIYEESSDSDGPTHPRHKMIDRRRDKLLGGIRIDSIEDHEGSSSPPYDDTRQSGSNTSLDTIYLAARRAMILDGYSEDRGSSVGNRADKSSATTATTLTVDTEMRFIDSPCSVHRSPNSESSNHAPQTQ</sequence>
<keyword evidence="2 8" id="KW-0812">Transmembrane</keyword>
<keyword evidence="5 8" id="KW-0472">Membrane</keyword>
<dbReference type="PRINTS" id="PR01629">
    <property type="entry name" value="TVDCCALPHA1"/>
</dbReference>
<dbReference type="Gene3D" id="1.10.287.70">
    <property type="match status" value="4"/>
</dbReference>
<feature type="transmembrane region" description="Helical" evidence="8">
    <location>
        <begin position="1083"/>
        <end position="1101"/>
    </location>
</feature>
<keyword evidence="6" id="KW-0325">Glycoprotein</keyword>
<accession>A0ABN7SHK7</accession>
<evidence type="ECO:0000256" key="1">
    <source>
        <dbReference type="ARBA" id="ARBA00004141"/>
    </source>
</evidence>
<evidence type="ECO:0000256" key="2">
    <source>
        <dbReference type="ARBA" id="ARBA00022692"/>
    </source>
</evidence>
<evidence type="ECO:0000313" key="10">
    <source>
        <dbReference type="EMBL" id="CAG5097996.1"/>
    </source>
</evidence>
<feature type="transmembrane region" description="Helical" evidence="8">
    <location>
        <begin position="1678"/>
        <end position="1699"/>
    </location>
</feature>
<feature type="compositionally biased region" description="Polar residues" evidence="7">
    <location>
        <begin position="1955"/>
        <end position="1969"/>
    </location>
</feature>
<keyword evidence="3" id="KW-0677">Repeat</keyword>
<feature type="region of interest" description="Disordered" evidence="7">
    <location>
        <begin position="989"/>
        <end position="1032"/>
    </location>
</feature>
<feature type="transmembrane region" description="Helical" evidence="8">
    <location>
        <begin position="665"/>
        <end position="683"/>
    </location>
</feature>
<feature type="compositionally biased region" description="Basic residues" evidence="7">
    <location>
        <begin position="1361"/>
        <end position="1382"/>
    </location>
</feature>
<dbReference type="InterPro" id="IPR027359">
    <property type="entry name" value="Volt_channel_dom_sf"/>
</dbReference>
<feature type="transmembrane region" description="Helical" evidence="8">
    <location>
        <begin position="465"/>
        <end position="490"/>
    </location>
</feature>
<evidence type="ECO:0000256" key="6">
    <source>
        <dbReference type="ARBA" id="ARBA00023180"/>
    </source>
</evidence>
<feature type="compositionally biased region" description="Polar residues" evidence="7">
    <location>
        <begin position="1777"/>
        <end position="1795"/>
    </location>
</feature>
<comment type="subcellular location">
    <subcellularLocation>
        <location evidence="1">Membrane</location>
        <topology evidence="1">Multi-pass membrane protein</topology>
    </subcellularLocation>
</comment>
<feature type="compositionally biased region" description="Basic and acidic residues" evidence="7">
    <location>
        <begin position="1718"/>
        <end position="1730"/>
    </location>
</feature>
<feature type="domain" description="Ion transport" evidence="9">
    <location>
        <begin position="1081"/>
        <end position="1352"/>
    </location>
</feature>
<feature type="transmembrane region" description="Helical" evidence="8">
    <location>
        <begin position="1445"/>
        <end position="1462"/>
    </location>
</feature>
<dbReference type="SUPFAM" id="SSF81324">
    <property type="entry name" value="Voltage-gated potassium channels"/>
    <property type="match status" value="4"/>
</dbReference>
<dbReference type="InterPro" id="IPR005445">
    <property type="entry name" value="VDCC_T_a1"/>
</dbReference>
<dbReference type="EMBL" id="OU015569">
    <property type="protein sequence ID" value="CAG5097996.1"/>
    <property type="molecule type" value="Genomic_DNA"/>
</dbReference>
<feature type="transmembrane region" description="Helical" evidence="8">
    <location>
        <begin position="1121"/>
        <end position="1142"/>
    </location>
</feature>
<feature type="region of interest" description="Disordered" evidence="7">
    <location>
        <begin position="1706"/>
        <end position="1796"/>
    </location>
</feature>
<protein>
    <submittedName>
        <fullName evidence="10">Oidioi.mRNA.OKI2018_I69.XSR.g15322.t2.cds</fullName>
    </submittedName>
</protein>
<feature type="region of interest" description="Disordered" evidence="7">
    <location>
        <begin position="1"/>
        <end position="30"/>
    </location>
</feature>
<feature type="transmembrane region" description="Helical" evidence="8">
    <location>
        <begin position="438"/>
        <end position="459"/>
    </location>
</feature>
<feature type="region of interest" description="Disordered" evidence="7">
    <location>
        <begin position="929"/>
        <end position="948"/>
    </location>
</feature>
<evidence type="ECO:0000256" key="5">
    <source>
        <dbReference type="ARBA" id="ARBA00023136"/>
    </source>
</evidence>
<feature type="transmembrane region" description="Helical" evidence="8">
    <location>
        <begin position="790"/>
        <end position="815"/>
    </location>
</feature>
<feature type="transmembrane region" description="Helical" evidence="8">
    <location>
        <begin position="1218"/>
        <end position="1240"/>
    </location>
</feature>
<feature type="compositionally biased region" description="Polar residues" evidence="7">
    <location>
        <begin position="989"/>
        <end position="1011"/>
    </location>
</feature>
<gene>
    <name evidence="10" type="ORF">OKIOD_LOCUS6880</name>
</gene>
<evidence type="ECO:0000313" key="11">
    <source>
        <dbReference type="Proteomes" id="UP001158576"/>
    </source>
</evidence>
<feature type="region of interest" description="Disordered" evidence="7">
    <location>
        <begin position="1353"/>
        <end position="1382"/>
    </location>
</feature>
<name>A0ABN7SHK7_OIKDI</name>
<dbReference type="Gene3D" id="1.20.120.350">
    <property type="entry name" value="Voltage-gated potassium channels. Chain C"/>
    <property type="match status" value="4"/>
</dbReference>
<evidence type="ECO:0000256" key="4">
    <source>
        <dbReference type="ARBA" id="ARBA00022989"/>
    </source>
</evidence>
<feature type="compositionally biased region" description="Low complexity" evidence="7">
    <location>
        <begin position="1012"/>
        <end position="1023"/>
    </location>
</feature>
<feature type="transmembrane region" description="Helical" evidence="8">
    <location>
        <begin position="695"/>
        <end position="715"/>
    </location>
</feature>
<reference evidence="10 11" key="1">
    <citation type="submission" date="2021-04" db="EMBL/GenBank/DDBJ databases">
        <authorList>
            <person name="Bliznina A."/>
        </authorList>
    </citation>
    <scope>NUCLEOTIDE SEQUENCE [LARGE SCALE GENOMIC DNA]</scope>
</reference>